<proteinExistence type="predicted"/>
<accession>A0A0E9P9V5</accession>
<dbReference type="AlphaFoldDB" id="A0A0E9P9V5"/>
<protein>
    <submittedName>
        <fullName evidence="2">Uncharacterized protein</fullName>
    </submittedName>
</protein>
<evidence type="ECO:0000313" key="2">
    <source>
        <dbReference type="EMBL" id="JAH00643.1"/>
    </source>
</evidence>
<name>A0A0E9P9V5_ANGAN</name>
<sequence>MGGLAFGKLGPHSSSGPRFWSRPQISSSPASDPARSASVL</sequence>
<evidence type="ECO:0000256" key="1">
    <source>
        <dbReference type="SAM" id="MobiDB-lite"/>
    </source>
</evidence>
<feature type="region of interest" description="Disordered" evidence="1">
    <location>
        <begin position="1"/>
        <end position="40"/>
    </location>
</feature>
<dbReference type="EMBL" id="GBXM01107934">
    <property type="protein sequence ID" value="JAH00643.1"/>
    <property type="molecule type" value="Transcribed_RNA"/>
</dbReference>
<feature type="compositionally biased region" description="Low complexity" evidence="1">
    <location>
        <begin position="26"/>
        <end position="40"/>
    </location>
</feature>
<reference evidence="2" key="1">
    <citation type="submission" date="2014-11" db="EMBL/GenBank/DDBJ databases">
        <authorList>
            <person name="Amaro Gonzalez C."/>
        </authorList>
    </citation>
    <scope>NUCLEOTIDE SEQUENCE</scope>
</reference>
<reference evidence="2" key="2">
    <citation type="journal article" date="2015" name="Fish Shellfish Immunol.">
        <title>Early steps in the European eel (Anguilla anguilla)-Vibrio vulnificus interaction in the gills: Role of the RtxA13 toxin.</title>
        <authorList>
            <person name="Callol A."/>
            <person name="Pajuelo D."/>
            <person name="Ebbesson L."/>
            <person name="Teles M."/>
            <person name="MacKenzie S."/>
            <person name="Amaro C."/>
        </authorList>
    </citation>
    <scope>NUCLEOTIDE SEQUENCE</scope>
</reference>
<organism evidence="2">
    <name type="scientific">Anguilla anguilla</name>
    <name type="common">European freshwater eel</name>
    <name type="synonym">Muraena anguilla</name>
    <dbReference type="NCBI Taxonomy" id="7936"/>
    <lineage>
        <taxon>Eukaryota</taxon>
        <taxon>Metazoa</taxon>
        <taxon>Chordata</taxon>
        <taxon>Craniata</taxon>
        <taxon>Vertebrata</taxon>
        <taxon>Euteleostomi</taxon>
        <taxon>Actinopterygii</taxon>
        <taxon>Neopterygii</taxon>
        <taxon>Teleostei</taxon>
        <taxon>Anguilliformes</taxon>
        <taxon>Anguillidae</taxon>
        <taxon>Anguilla</taxon>
    </lineage>
</organism>